<dbReference type="AlphaFoldDB" id="A0A367F2W8"/>
<dbReference type="Gene3D" id="1.10.4100.10">
    <property type="entry name" value="2-methylcitrate dehydratase PrpD"/>
    <property type="match status" value="1"/>
</dbReference>
<dbReference type="PANTHER" id="PTHR16943:SF8">
    <property type="entry name" value="2-METHYLCITRATE DEHYDRATASE"/>
    <property type="match status" value="1"/>
</dbReference>
<dbReference type="InterPro" id="IPR036148">
    <property type="entry name" value="MmgE/PrpD_sf"/>
</dbReference>
<evidence type="ECO:0000313" key="4">
    <source>
        <dbReference type="EMBL" id="RCG24714.1"/>
    </source>
</evidence>
<evidence type="ECO:0000259" key="3">
    <source>
        <dbReference type="Pfam" id="PF19305"/>
    </source>
</evidence>
<evidence type="ECO:0000313" key="5">
    <source>
        <dbReference type="Proteomes" id="UP000252914"/>
    </source>
</evidence>
<dbReference type="Pfam" id="PF19305">
    <property type="entry name" value="MmgE_PrpD_C"/>
    <property type="match status" value="2"/>
</dbReference>
<accession>A0A367F2W8</accession>
<name>A0A367F2W8_9ACTN</name>
<dbReference type="Gene3D" id="3.30.1330.120">
    <property type="entry name" value="2-methylcitrate dehydratase PrpD"/>
    <property type="match status" value="1"/>
</dbReference>
<evidence type="ECO:0000259" key="2">
    <source>
        <dbReference type="Pfam" id="PF03972"/>
    </source>
</evidence>
<dbReference type="InterPro" id="IPR042188">
    <property type="entry name" value="MmgE/PrpD_sf_2"/>
</dbReference>
<dbReference type="PANTHER" id="PTHR16943">
    <property type="entry name" value="2-METHYLCITRATE DEHYDRATASE-RELATED"/>
    <property type="match status" value="1"/>
</dbReference>
<comment type="similarity">
    <text evidence="1">Belongs to the PrpD family.</text>
</comment>
<dbReference type="InterPro" id="IPR045336">
    <property type="entry name" value="MmgE_PrpD_N"/>
</dbReference>
<dbReference type="InterPro" id="IPR005656">
    <property type="entry name" value="MmgE_PrpD"/>
</dbReference>
<dbReference type="Pfam" id="PF03972">
    <property type="entry name" value="MmgE_PrpD_N"/>
    <property type="match status" value="1"/>
</dbReference>
<organism evidence="4 5">
    <name type="scientific">Streptomyces diacarni</name>
    <dbReference type="NCBI Taxonomy" id="2800381"/>
    <lineage>
        <taxon>Bacteria</taxon>
        <taxon>Bacillati</taxon>
        <taxon>Actinomycetota</taxon>
        <taxon>Actinomycetes</taxon>
        <taxon>Kitasatosporales</taxon>
        <taxon>Streptomycetaceae</taxon>
        <taxon>Streptomyces</taxon>
    </lineage>
</organism>
<dbReference type="RefSeq" id="WP_114021565.1">
    <property type="nucleotide sequence ID" value="NZ_QOIN01000039.1"/>
</dbReference>
<gene>
    <name evidence="4" type="ORF">DTL70_10225</name>
</gene>
<protein>
    <submittedName>
        <fullName evidence="4">MmgE/PrpD family protein</fullName>
    </submittedName>
</protein>
<comment type="caution">
    <text evidence="4">The sequence shown here is derived from an EMBL/GenBank/DDBJ whole genome shotgun (WGS) entry which is preliminary data.</text>
</comment>
<reference evidence="4 5" key="1">
    <citation type="submission" date="2018-06" db="EMBL/GenBank/DDBJ databases">
        <title>Streptomyces reniochalinae sp. nov. and Streptomyces diacarnus sp. nov. from marine sponges.</title>
        <authorList>
            <person name="Li L."/>
        </authorList>
    </citation>
    <scope>NUCLEOTIDE SEQUENCE [LARGE SCALE GENOMIC DNA]</scope>
    <source>
        <strain evidence="4 5">LHW51701</strain>
    </source>
</reference>
<proteinExistence type="inferred from homology"/>
<dbReference type="InterPro" id="IPR042183">
    <property type="entry name" value="MmgE/PrpD_sf_1"/>
</dbReference>
<feature type="domain" description="MmgE/PrpD C-terminal" evidence="3">
    <location>
        <begin position="294"/>
        <end position="371"/>
    </location>
</feature>
<dbReference type="Proteomes" id="UP000252914">
    <property type="component" value="Unassembled WGS sequence"/>
</dbReference>
<dbReference type="GO" id="GO:0016829">
    <property type="term" value="F:lyase activity"/>
    <property type="evidence" value="ECO:0007669"/>
    <property type="project" value="InterPro"/>
</dbReference>
<keyword evidence="5" id="KW-1185">Reference proteome</keyword>
<feature type="domain" description="MmgE/PrpD C-terminal" evidence="3">
    <location>
        <begin position="392"/>
        <end position="484"/>
    </location>
</feature>
<dbReference type="EMBL" id="QOIN01000039">
    <property type="protein sequence ID" value="RCG24714.1"/>
    <property type="molecule type" value="Genomic_DNA"/>
</dbReference>
<sequence length="513" mass="52415">MSAPHTAAATAPDSTATTAARQLADFASRSREAGLPDGLREKVTGHLLDLVGNSLAALPERPGAAVRELVEEWGGTPAATAIGSAVRLPAPSAALVNGTLAHTLDFDDTHLPSVLHPSASVLPAALATAEAGGATGAQLLVASAVGIEVTCRLGMAQYDEALGNSVFFDRGLHATAICGAIGAAVAAALLRGLDADGICSAIGISASMGAGIIESNRTGGTVKRVHCGWAAHAGVVAADMARLGLTGPPTVLEGRFGFFQAYCGERFDADSIVPALTDGLGERWECARLFIKPYPCNHFTHAGMDAAMRLRRRGLDPARVAGLTLGVPAPVLRTIAEPAAEKARPRSGYHAAFSGPYTVATGLLAEPGTATATESGPGRATGRGAIHRGLGVFHQDFTDEAAADPARLALAARVSCVADEECTRVFPHQFPAVLTAELDDGTTMTERVMVNKGSPEHPLTAGELTAKFLANALGTGDEQAVRALADRIGDLAAAPDTTALTRALAAVAPGVHR</sequence>
<dbReference type="InterPro" id="IPR045337">
    <property type="entry name" value="MmgE_PrpD_C"/>
</dbReference>
<evidence type="ECO:0000256" key="1">
    <source>
        <dbReference type="ARBA" id="ARBA00006174"/>
    </source>
</evidence>
<feature type="domain" description="MmgE/PrpD N-terminal" evidence="2">
    <location>
        <begin position="21"/>
        <end position="265"/>
    </location>
</feature>
<dbReference type="SUPFAM" id="SSF103378">
    <property type="entry name" value="2-methylcitrate dehydratase PrpD"/>
    <property type="match status" value="1"/>
</dbReference>